<dbReference type="AlphaFoldDB" id="A0A1D3TE31"/>
<sequence length="299" mass="35889">MSKLINMENRNLIKFTFLLCFAQSTVGVLFVALCNIYISKSSTVSEVNLSYTYVRKLCENYISEKSMIDKDYMERALEIDYTTESFKIKNFLKEKNSDKQRTITYESLHKNKTVEKTLDDIFGIPESCKIYEFHTSIYNEKLNNIINSLKHKPSRRDMYNIWNEINFNERNKYISVIEQMYKIYKYLGKVYKINKYFGKKEWKKCFREFKIFVRERKNYLNYYFTNVINDKSTTLREFKYFLNFSVNISNILMKKAIDKCLIILNTGMLHSSTLDLDPSILNELNKNVSFYKCKRISYK</sequence>
<gene>
    <name evidence="3" type="primary">PmUG01_14015400</name>
    <name evidence="3" type="ORF">PMUG01_14015400</name>
</gene>
<dbReference type="PANTHER" id="PTHR36193">
    <property type="entry name" value="PHISTB DOMAIN-CONTAINING RESA-LIKE PROTEIN 1"/>
    <property type="match status" value="1"/>
</dbReference>
<dbReference type="InterPro" id="IPR044885">
    <property type="entry name" value="PRESA_N_sf"/>
</dbReference>
<feature type="domain" description="Plasmodium RESA N-terminal" evidence="2">
    <location>
        <begin position="139"/>
        <end position="260"/>
    </location>
</feature>
<name>A0A1D3TE31_PLAMA</name>
<evidence type="ECO:0000256" key="1">
    <source>
        <dbReference type="SAM" id="Phobius"/>
    </source>
</evidence>
<reference evidence="3 4" key="1">
    <citation type="submission" date="2016-06" db="EMBL/GenBank/DDBJ databases">
        <authorList>
            <consortium name="Pathogen Informatics"/>
        </authorList>
    </citation>
    <scope>NUCLEOTIDE SEQUENCE [LARGE SCALE GENOMIC DNA]</scope>
</reference>
<evidence type="ECO:0000313" key="3">
    <source>
        <dbReference type="EMBL" id="SCP03101.1"/>
    </source>
</evidence>
<dbReference type="Pfam" id="PF09687">
    <property type="entry name" value="PRESAN"/>
    <property type="match status" value="1"/>
</dbReference>
<dbReference type="Gene3D" id="6.10.280.180">
    <property type="entry name" value="Plasmodium RESA, N-terminal helical domain"/>
    <property type="match status" value="1"/>
</dbReference>
<accession>A0A1D3TE31</accession>
<dbReference type="Proteomes" id="UP000219813">
    <property type="component" value="Chromosome 14"/>
</dbReference>
<dbReference type="NCBIfam" id="TIGR01639">
    <property type="entry name" value="P_fal_TIGR01639"/>
    <property type="match status" value="1"/>
</dbReference>
<feature type="transmembrane region" description="Helical" evidence="1">
    <location>
        <begin position="12"/>
        <end position="38"/>
    </location>
</feature>
<dbReference type="VEuPathDB" id="PlasmoDB:PmUG01_14015400"/>
<dbReference type="InterPro" id="IPR019111">
    <property type="entry name" value="PRESA_N"/>
</dbReference>
<proteinExistence type="predicted"/>
<keyword evidence="4" id="KW-1185">Reference proteome</keyword>
<evidence type="ECO:0000313" key="4">
    <source>
        <dbReference type="Proteomes" id="UP000219813"/>
    </source>
</evidence>
<evidence type="ECO:0000259" key="2">
    <source>
        <dbReference type="Pfam" id="PF09687"/>
    </source>
</evidence>
<dbReference type="OrthoDB" id="384502at2759"/>
<dbReference type="RefSeq" id="XP_028864061.1">
    <property type="nucleotide sequence ID" value="XM_029007698.1"/>
</dbReference>
<dbReference type="KEGG" id="pmal:PMUG01_14015400"/>
<keyword evidence="1" id="KW-0812">Transmembrane</keyword>
<dbReference type="InterPro" id="IPR006526">
    <property type="entry name" value="Export_prot_PHISTa/b/c"/>
</dbReference>
<keyword evidence="1" id="KW-1133">Transmembrane helix</keyword>
<keyword evidence="1" id="KW-0472">Membrane</keyword>
<dbReference type="EMBL" id="LT594635">
    <property type="protein sequence ID" value="SCP03101.1"/>
    <property type="molecule type" value="Genomic_DNA"/>
</dbReference>
<dbReference type="GeneID" id="39871466"/>
<protein>
    <recommendedName>
        <fullName evidence="2">Plasmodium RESA N-terminal domain-containing protein</fullName>
    </recommendedName>
</protein>
<dbReference type="PANTHER" id="PTHR36193:SF23">
    <property type="entry name" value="PHISTB DOMAIN-CONTAINING RESA-LIKE PROTEIN 1"/>
    <property type="match status" value="1"/>
</dbReference>
<organism evidence="3 4">
    <name type="scientific">Plasmodium malariae</name>
    <dbReference type="NCBI Taxonomy" id="5858"/>
    <lineage>
        <taxon>Eukaryota</taxon>
        <taxon>Sar</taxon>
        <taxon>Alveolata</taxon>
        <taxon>Apicomplexa</taxon>
        <taxon>Aconoidasida</taxon>
        <taxon>Haemosporida</taxon>
        <taxon>Plasmodiidae</taxon>
        <taxon>Plasmodium</taxon>
        <taxon>Plasmodium (Plasmodium)</taxon>
    </lineage>
</organism>